<keyword evidence="2" id="KW-0472">Membrane</keyword>
<evidence type="ECO:0000256" key="2">
    <source>
        <dbReference type="SAM" id="Phobius"/>
    </source>
</evidence>
<feature type="transmembrane region" description="Helical" evidence="2">
    <location>
        <begin position="74"/>
        <end position="94"/>
    </location>
</feature>
<evidence type="ECO:0000313" key="3">
    <source>
        <dbReference type="EMBL" id="KIJ64338.1"/>
    </source>
</evidence>
<keyword evidence="2" id="KW-1133">Transmembrane helix</keyword>
<feature type="compositionally biased region" description="Basic and acidic residues" evidence="1">
    <location>
        <begin position="42"/>
        <end position="51"/>
    </location>
</feature>
<sequence length="494" mass="53523">MQTPAVLMRDLHLAPKDPLTSQDTDDEAGVGTDTTSFLGSGARDRDAYHEQTTKCRQDEPSVRREAPVNSHSRVLCYSLHAALLGIHVVLFALYGKHVEHGLTVAMTSSTNNLNVVLSASLQAIYTTDGASEPLSQIYSAILVYITQGLALSYTLSRKRKLTTIHDVAGAWSGLGAALGNIWQQRTLAASSWQTSSVAAYLACVTMLHISSSTVMQFQTFNATTTVSATLNQTWPDLNDLGTASEASMNTIVGVVPAIQQIPTLSTAGLINNTVYDTFSGISAGLANAEPSPDRVCQLYLTLEMCLSFSVVDDYMMTLAGWHFTPPSLFTSPGNLSRSRMESIVGQVFAETAWLGVQYGPSVGGFPRVNLDGQYQQEELKWRLNINFLPLLFATIGSLTMFTLSLLLTGAFSKHFDQPLTSSAGVLEVFWLGARSRSLCDPFEGVMRPTTKELRSVGMFKVHLVEKPYGGIKEGPYAVLADESPSETTLLHDSA</sequence>
<dbReference type="Proteomes" id="UP000053820">
    <property type="component" value="Unassembled WGS sequence"/>
</dbReference>
<dbReference type="HOGENOM" id="CLU_552137_0_0_1"/>
<dbReference type="OrthoDB" id="2647100at2759"/>
<feature type="region of interest" description="Disordered" evidence="1">
    <location>
        <begin position="10"/>
        <end position="51"/>
    </location>
</feature>
<evidence type="ECO:0000313" key="4">
    <source>
        <dbReference type="Proteomes" id="UP000053820"/>
    </source>
</evidence>
<accession>A0A0C9W9D9</accession>
<proteinExistence type="predicted"/>
<evidence type="ECO:0000256" key="1">
    <source>
        <dbReference type="SAM" id="MobiDB-lite"/>
    </source>
</evidence>
<dbReference type="EMBL" id="KN839847">
    <property type="protein sequence ID" value="KIJ64338.1"/>
    <property type="molecule type" value="Genomic_DNA"/>
</dbReference>
<feature type="transmembrane region" description="Helical" evidence="2">
    <location>
        <begin position="137"/>
        <end position="155"/>
    </location>
</feature>
<reference evidence="3 4" key="1">
    <citation type="submission" date="2014-04" db="EMBL/GenBank/DDBJ databases">
        <title>Evolutionary Origins and Diversification of the Mycorrhizal Mutualists.</title>
        <authorList>
            <consortium name="DOE Joint Genome Institute"/>
            <consortium name="Mycorrhizal Genomics Consortium"/>
            <person name="Kohler A."/>
            <person name="Kuo A."/>
            <person name="Nagy L.G."/>
            <person name="Floudas D."/>
            <person name="Copeland A."/>
            <person name="Barry K.W."/>
            <person name="Cichocki N."/>
            <person name="Veneault-Fourrey C."/>
            <person name="LaButti K."/>
            <person name="Lindquist E.A."/>
            <person name="Lipzen A."/>
            <person name="Lundell T."/>
            <person name="Morin E."/>
            <person name="Murat C."/>
            <person name="Riley R."/>
            <person name="Ohm R."/>
            <person name="Sun H."/>
            <person name="Tunlid A."/>
            <person name="Henrissat B."/>
            <person name="Grigoriev I.V."/>
            <person name="Hibbett D.S."/>
            <person name="Martin F."/>
        </authorList>
    </citation>
    <scope>NUCLEOTIDE SEQUENCE [LARGE SCALE GENOMIC DNA]</scope>
    <source>
        <strain evidence="3 4">MD-312</strain>
    </source>
</reference>
<name>A0A0C9W9D9_9AGAM</name>
<protein>
    <submittedName>
        <fullName evidence="3">Uncharacterized protein</fullName>
    </submittedName>
</protein>
<dbReference type="AlphaFoldDB" id="A0A0C9W9D9"/>
<gene>
    <name evidence="3" type="ORF">HYDPIDRAFT_28782</name>
</gene>
<keyword evidence="4" id="KW-1185">Reference proteome</keyword>
<feature type="transmembrane region" description="Helical" evidence="2">
    <location>
        <begin position="387"/>
        <end position="411"/>
    </location>
</feature>
<organism evidence="3 4">
    <name type="scientific">Hydnomerulius pinastri MD-312</name>
    <dbReference type="NCBI Taxonomy" id="994086"/>
    <lineage>
        <taxon>Eukaryota</taxon>
        <taxon>Fungi</taxon>
        <taxon>Dikarya</taxon>
        <taxon>Basidiomycota</taxon>
        <taxon>Agaricomycotina</taxon>
        <taxon>Agaricomycetes</taxon>
        <taxon>Agaricomycetidae</taxon>
        <taxon>Boletales</taxon>
        <taxon>Boletales incertae sedis</taxon>
        <taxon>Leucogyrophana</taxon>
    </lineage>
</organism>
<keyword evidence="2" id="KW-0812">Transmembrane</keyword>